<dbReference type="FunFam" id="1.10.287.130:FF:000038">
    <property type="entry name" value="Sensory transduction histidine kinase"/>
    <property type="match status" value="1"/>
</dbReference>
<feature type="coiled-coil region" evidence="11">
    <location>
        <begin position="481"/>
        <end position="515"/>
    </location>
</feature>
<protein>
    <recommendedName>
        <fullName evidence="3">histidine kinase</fullName>
        <ecNumber evidence="3">2.7.13.3</ecNumber>
    </recommendedName>
</protein>
<evidence type="ECO:0000256" key="4">
    <source>
        <dbReference type="ARBA" id="ARBA00022553"/>
    </source>
</evidence>
<dbReference type="Pfam" id="PF00512">
    <property type="entry name" value="HisKA"/>
    <property type="match status" value="1"/>
</dbReference>
<comment type="subcellular location">
    <subcellularLocation>
        <location evidence="2">Membrane</location>
    </subcellularLocation>
</comment>
<evidence type="ECO:0000259" key="13">
    <source>
        <dbReference type="PROSITE" id="PS50109"/>
    </source>
</evidence>
<dbReference type="InterPro" id="IPR001610">
    <property type="entry name" value="PAC"/>
</dbReference>
<keyword evidence="8" id="KW-0067">ATP-binding</keyword>
<evidence type="ECO:0000256" key="5">
    <source>
        <dbReference type="ARBA" id="ARBA00022679"/>
    </source>
</evidence>
<accession>A0A1T2L8K3</accession>
<dbReference type="PRINTS" id="PR00344">
    <property type="entry name" value="BCTRLSENSOR"/>
</dbReference>
<feature type="domain" description="PAC" evidence="15">
    <location>
        <begin position="305"/>
        <end position="355"/>
    </location>
</feature>
<dbReference type="CDD" id="cd00082">
    <property type="entry name" value="HisKA"/>
    <property type="match status" value="1"/>
</dbReference>
<dbReference type="SMART" id="SM00091">
    <property type="entry name" value="PAS"/>
    <property type="match status" value="2"/>
</dbReference>
<feature type="transmembrane region" description="Helical" evidence="12">
    <location>
        <begin position="138"/>
        <end position="160"/>
    </location>
</feature>
<dbReference type="PROSITE" id="PS50885">
    <property type="entry name" value="HAMP"/>
    <property type="match status" value="1"/>
</dbReference>
<dbReference type="CDD" id="cd06225">
    <property type="entry name" value="HAMP"/>
    <property type="match status" value="1"/>
</dbReference>
<dbReference type="GO" id="GO:0005524">
    <property type="term" value="F:ATP binding"/>
    <property type="evidence" value="ECO:0007669"/>
    <property type="project" value="UniProtKB-KW"/>
</dbReference>
<evidence type="ECO:0000256" key="9">
    <source>
        <dbReference type="ARBA" id="ARBA00023012"/>
    </source>
</evidence>
<dbReference type="RefSeq" id="WP_078482924.1">
    <property type="nucleotide sequence ID" value="NZ_MPRL01000012.1"/>
</dbReference>
<comment type="catalytic activity">
    <reaction evidence="1">
        <text>ATP + protein L-histidine = ADP + protein N-phospho-L-histidine.</text>
        <dbReference type="EC" id="2.7.13.3"/>
    </reaction>
</comment>
<dbReference type="PROSITE" id="PS50112">
    <property type="entry name" value="PAS"/>
    <property type="match status" value="2"/>
</dbReference>
<evidence type="ECO:0000259" key="14">
    <source>
        <dbReference type="PROSITE" id="PS50112"/>
    </source>
</evidence>
<dbReference type="Proteomes" id="UP000191110">
    <property type="component" value="Unassembled WGS sequence"/>
</dbReference>
<dbReference type="InterPro" id="IPR003660">
    <property type="entry name" value="HAMP_dom"/>
</dbReference>
<keyword evidence="11" id="KW-0175">Coiled coil</keyword>
<dbReference type="SUPFAM" id="SSF47384">
    <property type="entry name" value="Homodimeric domain of signal transducing histidine kinase"/>
    <property type="match status" value="1"/>
</dbReference>
<dbReference type="InterPro" id="IPR004358">
    <property type="entry name" value="Sig_transdc_His_kin-like_C"/>
</dbReference>
<dbReference type="InterPro" id="IPR005467">
    <property type="entry name" value="His_kinase_dom"/>
</dbReference>
<dbReference type="InterPro" id="IPR000700">
    <property type="entry name" value="PAS-assoc_C"/>
</dbReference>
<dbReference type="EC" id="2.7.13.3" evidence="3"/>
<evidence type="ECO:0000256" key="2">
    <source>
        <dbReference type="ARBA" id="ARBA00004370"/>
    </source>
</evidence>
<keyword evidence="5" id="KW-0808">Transferase</keyword>
<dbReference type="Pfam" id="PF13426">
    <property type="entry name" value="PAS_9"/>
    <property type="match status" value="2"/>
</dbReference>
<dbReference type="Gene3D" id="3.30.565.10">
    <property type="entry name" value="Histidine kinase-like ATPase, C-terminal domain"/>
    <property type="match status" value="1"/>
</dbReference>
<dbReference type="GO" id="GO:0000155">
    <property type="term" value="F:phosphorelay sensor kinase activity"/>
    <property type="evidence" value="ECO:0007669"/>
    <property type="project" value="InterPro"/>
</dbReference>
<gene>
    <name evidence="17" type="ORF">BOW53_04670</name>
</gene>
<evidence type="ECO:0000256" key="8">
    <source>
        <dbReference type="ARBA" id="ARBA00022840"/>
    </source>
</evidence>
<dbReference type="Pfam" id="PF00672">
    <property type="entry name" value="HAMP"/>
    <property type="match status" value="1"/>
</dbReference>
<evidence type="ECO:0000256" key="6">
    <source>
        <dbReference type="ARBA" id="ARBA00022741"/>
    </source>
</evidence>
<dbReference type="SMART" id="SM00388">
    <property type="entry name" value="HisKA"/>
    <property type="match status" value="1"/>
</dbReference>
<evidence type="ECO:0000256" key="7">
    <source>
        <dbReference type="ARBA" id="ARBA00022777"/>
    </source>
</evidence>
<dbReference type="PANTHER" id="PTHR43047">
    <property type="entry name" value="TWO-COMPONENT HISTIDINE PROTEIN KINASE"/>
    <property type="match status" value="1"/>
</dbReference>
<dbReference type="EMBL" id="MPRL01000012">
    <property type="protein sequence ID" value="OOZ41276.1"/>
    <property type="molecule type" value="Genomic_DNA"/>
</dbReference>
<dbReference type="SUPFAM" id="SSF55785">
    <property type="entry name" value="PYP-like sensor domain (PAS domain)"/>
    <property type="match status" value="2"/>
</dbReference>
<dbReference type="Gene3D" id="3.30.450.20">
    <property type="entry name" value="PAS domain"/>
    <property type="match status" value="2"/>
</dbReference>
<proteinExistence type="predicted"/>
<evidence type="ECO:0000256" key="10">
    <source>
        <dbReference type="ARBA" id="ARBA00023136"/>
    </source>
</evidence>
<feature type="domain" description="Histidine kinase" evidence="13">
    <location>
        <begin position="515"/>
        <end position="732"/>
    </location>
</feature>
<feature type="domain" description="HAMP" evidence="16">
    <location>
        <begin position="161"/>
        <end position="213"/>
    </location>
</feature>
<dbReference type="OrthoDB" id="9792854at2"/>
<evidence type="ECO:0000256" key="11">
    <source>
        <dbReference type="SAM" id="Coils"/>
    </source>
</evidence>
<dbReference type="SUPFAM" id="SSF55874">
    <property type="entry name" value="ATPase domain of HSP90 chaperone/DNA topoisomerase II/histidine kinase"/>
    <property type="match status" value="1"/>
</dbReference>
<comment type="caution">
    <text evidence="17">The sequence shown here is derived from an EMBL/GenBank/DDBJ whole genome shotgun (WGS) entry which is preliminary data.</text>
</comment>
<keyword evidence="12" id="KW-1133">Transmembrane helix</keyword>
<organism evidence="17 18">
    <name type="scientific">Solemya pervernicosa gill symbiont</name>
    <dbReference type="NCBI Taxonomy" id="642797"/>
    <lineage>
        <taxon>Bacteria</taxon>
        <taxon>Pseudomonadati</taxon>
        <taxon>Pseudomonadota</taxon>
        <taxon>Gammaproteobacteria</taxon>
        <taxon>sulfur-oxidizing symbionts</taxon>
    </lineage>
</organism>
<dbReference type="PROSITE" id="PS50113">
    <property type="entry name" value="PAC"/>
    <property type="match status" value="2"/>
</dbReference>
<dbReference type="InterPro" id="IPR036097">
    <property type="entry name" value="HisK_dim/P_sf"/>
</dbReference>
<dbReference type="SUPFAM" id="SSF158472">
    <property type="entry name" value="HAMP domain-like"/>
    <property type="match status" value="1"/>
</dbReference>
<evidence type="ECO:0000256" key="3">
    <source>
        <dbReference type="ARBA" id="ARBA00012438"/>
    </source>
</evidence>
<evidence type="ECO:0000313" key="18">
    <source>
        <dbReference type="Proteomes" id="UP000191110"/>
    </source>
</evidence>
<evidence type="ECO:0000256" key="12">
    <source>
        <dbReference type="SAM" id="Phobius"/>
    </source>
</evidence>
<keyword evidence="6" id="KW-0547">Nucleotide-binding</keyword>
<keyword evidence="7" id="KW-0418">Kinase</keyword>
<keyword evidence="12" id="KW-0812">Transmembrane</keyword>
<evidence type="ECO:0000313" key="17">
    <source>
        <dbReference type="EMBL" id="OOZ41276.1"/>
    </source>
</evidence>
<dbReference type="AlphaFoldDB" id="A0A1T2L8K3"/>
<dbReference type="Pfam" id="PF02518">
    <property type="entry name" value="HATPase_c"/>
    <property type="match status" value="1"/>
</dbReference>
<keyword evidence="4" id="KW-0597">Phosphoprotein</keyword>
<keyword evidence="18" id="KW-1185">Reference proteome</keyword>
<keyword evidence="9" id="KW-0902">Two-component regulatory system</keyword>
<dbReference type="PROSITE" id="PS50109">
    <property type="entry name" value="HIS_KIN"/>
    <property type="match status" value="1"/>
</dbReference>
<dbReference type="InterPro" id="IPR036890">
    <property type="entry name" value="HATPase_C_sf"/>
</dbReference>
<name>A0A1T2L8K3_9GAMM</name>
<dbReference type="PANTHER" id="PTHR43047:SF72">
    <property type="entry name" value="OSMOSENSING HISTIDINE PROTEIN KINASE SLN1"/>
    <property type="match status" value="1"/>
</dbReference>
<dbReference type="InterPro" id="IPR003661">
    <property type="entry name" value="HisK_dim/P_dom"/>
</dbReference>
<feature type="domain" description="PAS" evidence="14">
    <location>
        <begin position="356"/>
        <end position="422"/>
    </location>
</feature>
<dbReference type="Gene3D" id="1.10.287.130">
    <property type="match status" value="1"/>
</dbReference>
<dbReference type="NCBIfam" id="TIGR00229">
    <property type="entry name" value="sensory_box"/>
    <property type="match status" value="2"/>
</dbReference>
<feature type="domain" description="PAC" evidence="15">
    <location>
        <begin position="427"/>
        <end position="479"/>
    </location>
</feature>
<dbReference type="InterPro" id="IPR000014">
    <property type="entry name" value="PAS"/>
</dbReference>
<reference evidence="17 18" key="1">
    <citation type="submission" date="2016-11" db="EMBL/GenBank/DDBJ databases">
        <title>Mixed transmission modes and dynamic genome evolution in an obligate animal-bacterial symbiosis.</title>
        <authorList>
            <person name="Russell S.L."/>
            <person name="Corbett-Detig R.B."/>
            <person name="Cavanaugh C.M."/>
        </authorList>
    </citation>
    <scope>NUCLEOTIDE SEQUENCE [LARGE SCALE GENOMIC DNA]</scope>
    <source>
        <strain evidence="17">Sveles-Q1</strain>
    </source>
</reference>
<dbReference type="Gene3D" id="6.10.340.10">
    <property type="match status" value="1"/>
</dbReference>
<dbReference type="SMART" id="SM00387">
    <property type="entry name" value="HATPase_c"/>
    <property type="match status" value="1"/>
</dbReference>
<dbReference type="CDD" id="cd00130">
    <property type="entry name" value="PAS"/>
    <property type="match status" value="2"/>
</dbReference>
<evidence type="ECO:0000259" key="15">
    <source>
        <dbReference type="PROSITE" id="PS50113"/>
    </source>
</evidence>
<keyword evidence="10 12" id="KW-0472">Membrane</keyword>
<feature type="domain" description="PAS" evidence="14">
    <location>
        <begin position="232"/>
        <end position="275"/>
    </location>
</feature>
<dbReference type="SMART" id="SM00086">
    <property type="entry name" value="PAC"/>
    <property type="match status" value="2"/>
</dbReference>
<dbReference type="GO" id="GO:0005886">
    <property type="term" value="C:plasma membrane"/>
    <property type="evidence" value="ECO:0007669"/>
    <property type="project" value="TreeGrafter"/>
</dbReference>
<dbReference type="SMART" id="SM00304">
    <property type="entry name" value="HAMP"/>
    <property type="match status" value="1"/>
</dbReference>
<sequence length="736" mass="82836">MASKEIGFGRVFFEPLTGEPILNMIVPQIDLRSGEVHSAFVAELRLKGLWGEILAESKGEQNIVYLLDQDNRVLAHPNPSVVLRETYFDIEHESGVGRGINGVNAVLTAEPINIGATHFHIVNEIAFDEAMRPAIRTVAVVVAIIVVTLVIALYMAFYGLRSIFTPIERLTVTAREIRGGDLYATAEVGSHDELGELAAAFNGMTRDLRETLEELNGEIIERESRELALEKSERYNRTLFEETPIGLALATMDGQLVDVNEAYAKIIGRSVDEVMKINYMDITPVEYMDQEKQQFACLEQSGRYGPYEKEYIHADGHRVPVLLNGLIIEDDDQRYIWSTVEDITQRKRAEHALTSSEADQRAILENMSDTFIRTDLNGVVERVSQAIIDLLGYEVEEVVGRETSGFYVDPGDRTRMLEKLRKEGVVHDFEMQFQRKDEKKVWVSLNLQRRTNEQGEVIGMEGMLRDITLRKAMEQALRDSHDELERRVDLRTEQLQQAKNEAEQANRAKSEFLSRMSHELRTPMNAVLGFAQLLEVDEELGEDQRDSIQEILMAGNHLLELINEVLDIARIESGRFALSCEEVNLQVLFEECRKLMQPLVEQKSLSLGCNVTVCEEFKFYGDYTRIKQVVLNLLSNAAKYNRENGSIELSCGLIEDRVRISVTDSGIGIAEGHQSEMFEAFNRLGQEGSQIEGSGIGLMISDNLAQAMGGSLGFVSREGEGSTFWIELPISGLPTT</sequence>
<evidence type="ECO:0000256" key="1">
    <source>
        <dbReference type="ARBA" id="ARBA00000085"/>
    </source>
</evidence>
<dbReference type="GO" id="GO:0009927">
    <property type="term" value="F:histidine phosphotransfer kinase activity"/>
    <property type="evidence" value="ECO:0007669"/>
    <property type="project" value="TreeGrafter"/>
</dbReference>
<dbReference type="InterPro" id="IPR003594">
    <property type="entry name" value="HATPase_dom"/>
</dbReference>
<dbReference type="InterPro" id="IPR035965">
    <property type="entry name" value="PAS-like_dom_sf"/>
</dbReference>
<evidence type="ECO:0000259" key="16">
    <source>
        <dbReference type="PROSITE" id="PS50885"/>
    </source>
</evidence>